<dbReference type="Gene3D" id="1.10.287.1490">
    <property type="match status" value="1"/>
</dbReference>
<dbReference type="OrthoDB" id="10018316at2759"/>
<evidence type="ECO:0000313" key="9">
    <source>
        <dbReference type="Proteomes" id="UP000770661"/>
    </source>
</evidence>
<evidence type="ECO:0000256" key="5">
    <source>
        <dbReference type="SAM" id="Coils"/>
    </source>
</evidence>
<feature type="domain" description="FYVE-type" evidence="7">
    <location>
        <begin position="665"/>
        <end position="723"/>
    </location>
</feature>
<dbReference type="InterPro" id="IPR011011">
    <property type="entry name" value="Znf_FYVE_PHD"/>
</dbReference>
<name>A0A8J5CQM3_CHIOP</name>
<accession>A0A8J5CQM3</accession>
<sequence>MEDRFRQELQSLRERLIEREIEAGSFQTRETTLHTDLKAKSELAASLKEEIRNLKDEVDLMKKKLQGKDEEVLQVSSRLEDREAALSGTSQQTEELRAKCANYMESIQAMEEQVSELSQKYTTTKSELEALRDQVPSLQTKLNETKDQNNQMTRELSEKAGELESLREKINDASKEESEVLQKKSEQVEELRRNLRETEHDRSTAESALNTKIEAIEHLNTKLNNSGNTLKDVAAKTSSLETALRDREKVVEGLKQQLKEIDTLKAGVAREKSVVKDRDAEILNLKGHVTEVEVKKTEVERAFQDTKEDLGSVKTSHAALKTELVTLKDSLKKKSNNMEEIQTKLKLETNEKETLKGKLSTTLLTAENTKEIGQLEASGKEHEARSGQEVARLKERCEALEKRREEVAALVTSLRAEKEGVEKTRDLTAHEMKTAKGDLQEAKVYCKELEEQVNDFKRDTFTLTQEKARLEEDMKSLQDKSFFNTKVHASPQSPRTAQVSDEVALREALTGQHAAQLAMEQQGRDEAVAQLHTLEETLARIRTEHEQLGKTRKEEVSTLSRQLADQNEKVDEAEGRMAGLEAEVAGLAGDKLELEVRVEAAAEEQQSLVERCLAAESEVERMQGQLTQLRRKLDDSTAALHELGRENQNLQMETMKLAGRKWADDSEVLNCNACVKAFSVTVRRHHCRNCGQIFCHDCSSKQAPLEANKKSVRVCDGCYNELNSKL</sequence>
<proteinExistence type="predicted"/>
<evidence type="ECO:0000259" key="7">
    <source>
        <dbReference type="PROSITE" id="PS50178"/>
    </source>
</evidence>
<keyword evidence="2 4" id="KW-0863">Zinc-finger</keyword>
<protein>
    <submittedName>
        <fullName evidence="8">Early endosome antigen 1</fullName>
    </submittedName>
</protein>
<dbReference type="GO" id="GO:0005764">
    <property type="term" value="C:lysosome"/>
    <property type="evidence" value="ECO:0007669"/>
    <property type="project" value="TreeGrafter"/>
</dbReference>
<feature type="coiled-coil region" evidence="5">
    <location>
        <begin position="383"/>
        <end position="480"/>
    </location>
</feature>
<reference evidence="8" key="1">
    <citation type="submission" date="2020-07" db="EMBL/GenBank/DDBJ databases">
        <title>The High-quality genome of the commercially important snow crab, Chionoecetes opilio.</title>
        <authorList>
            <person name="Jeong J.-H."/>
            <person name="Ryu S."/>
        </authorList>
    </citation>
    <scope>NUCLEOTIDE SEQUENCE</scope>
    <source>
        <strain evidence="8">MADBK_172401_WGS</strain>
        <tissue evidence="8">Digestive gland</tissue>
    </source>
</reference>
<dbReference type="SUPFAM" id="SSF58104">
    <property type="entry name" value="Methyl-accepting chemotaxis protein (MCP) signaling domain"/>
    <property type="match status" value="1"/>
</dbReference>
<dbReference type="Pfam" id="PF01363">
    <property type="entry name" value="FYVE"/>
    <property type="match status" value="1"/>
</dbReference>
<dbReference type="CDD" id="cd15730">
    <property type="entry name" value="FYVE_EEA1"/>
    <property type="match status" value="1"/>
</dbReference>
<evidence type="ECO:0000256" key="2">
    <source>
        <dbReference type="ARBA" id="ARBA00022771"/>
    </source>
</evidence>
<dbReference type="PANTHER" id="PTHR46753">
    <property type="entry name" value="FYVE AND COILED-COIL DOMAIN-CONTAINING PROTEIN 1"/>
    <property type="match status" value="1"/>
</dbReference>
<dbReference type="PROSITE" id="PS50178">
    <property type="entry name" value="ZF_FYVE"/>
    <property type="match status" value="1"/>
</dbReference>
<evidence type="ECO:0000256" key="1">
    <source>
        <dbReference type="ARBA" id="ARBA00022723"/>
    </source>
</evidence>
<dbReference type="InterPro" id="IPR017455">
    <property type="entry name" value="Znf_FYVE-rel"/>
</dbReference>
<dbReference type="InterPro" id="IPR013083">
    <property type="entry name" value="Znf_RING/FYVE/PHD"/>
</dbReference>
<dbReference type="PANTHER" id="PTHR46753:SF2">
    <property type="entry name" value="FYVE AND COILED-COIL DOMAIN-CONTAINING PROTEIN 1"/>
    <property type="match status" value="1"/>
</dbReference>
<evidence type="ECO:0000256" key="6">
    <source>
        <dbReference type="SAM" id="MobiDB-lite"/>
    </source>
</evidence>
<dbReference type="GO" id="GO:0005776">
    <property type="term" value="C:autophagosome"/>
    <property type="evidence" value="ECO:0007669"/>
    <property type="project" value="TreeGrafter"/>
</dbReference>
<dbReference type="GO" id="GO:1901098">
    <property type="term" value="P:positive regulation of autophagosome maturation"/>
    <property type="evidence" value="ECO:0007669"/>
    <property type="project" value="TreeGrafter"/>
</dbReference>
<evidence type="ECO:0000256" key="3">
    <source>
        <dbReference type="ARBA" id="ARBA00022833"/>
    </source>
</evidence>
<feature type="region of interest" description="Disordered" evidence="6">
    <location>
        <begin position="549"/>
        <end position="572"/>
    </location>
</feature>
<dbReference type="SUPFAM" id="SSF69979">
    <property type="entry name" value="Eea1 homodimerisation domain"/>
    <property type="match status" value="1"/>
</dbReference>
<dbReference type="SMART" id="SM00064">
    <property type="entry name" value="FYVE"/>
    <property type="match status" value="1"/>
</dbReference>
<organism evidence="8 9">
    <name type="scientific">Chionoecetes opilio</name>
    <name type="common">Atlantic snow crab</name>
    <name type="synonym">Cancer opilio</name>
    <dbReference type="NCBI Taxonomy" id="41210"/>
    <lineage>
        <taxon>Eukaryota</taxon>
        <taxon>Metazoa</taxon>
        <taxon>Ecdysozoa</taxon>
        <taxon>Arthropoda</taxon>
        <taxon>Crustacea</taxon>
        <taxon>Multicrustacea</taxon>
        <taxon>Malacostraca</taxon>
        <taxon>Eumalacostraca</taxon>
        <taxon>Eucarida</taxon>
        <taxon>Decapoda</taxon>
        <taxon>Pleocyemata</taxon>
        <taxon>Brachyura</taxon>
        <taxon>Eubrachyura</taxon>
        <taxon>Majoidea</taxon>
        <taxon>Majidae</taxon>
        <taxon>Chionoecetes</taxon>
    </lineage>
</organism>
<keyword evidence="1" id="KW-0479">Metal-binding</keyword>
<dbReference type="GO" id="GO:0008270">
    <property type="term" value="F:zinc ion binding"/>
    <property type="evidence" value="ECO:0007669"/>
    <property type="project" value="UniProtKB-KW"/>
</dbReference>
<dbReference type="EMBL" id="JACEEZ010017673">
    <property type="protein sequence ID" value="KAG0717391.1"/>
    <property type="molecule type" value="Genomic_DNA"/>
</dbReference>
<dbReference type="Gene3D" id="1.20.5.390">
    <property type="entry name" value="L1 transposable element, trimerization domain"/>
    <property type="match status" value="1"/>
</dbReference>
<gene>
    <name evidence="8" type="primary">EEA1</name>
    <name evidence="8" type="ORF">GWK47_054550</name>
</gene>
<dbReference type="GO" id="GO:0072383">
    <property type="term" value="P:plus-end-directed vesicle transport along microtubule"/>
    <property type="evidence" value="ECO:0007669"/>
    <property type="project" value="TreeGrafter"/>
</dbReference>
<dbReference type="InterPro" id="IPR000306">
    <property type="entry name" value="Znf_FYVE"/>
</dbReference>
<dbReference type="SUPFAM" id="SSF57903">
    <property type="entry name" value="FYVE/PHD zinc finger"/>
    <property type="match status" value="1"/>
</dbReference>
<evidence type="ECO:0000313" key="8">
    <source>
        <dbReference type="EMBL" id="KAG0717391.1"/>
    </source>
</evidence>
<dbReference type="Proteomes" id="UP000770661">
    <property type="component" value="Unassembled WGS sequence"/>
</dbReference>
<evidence type="ECO:0000256" key="4">
    <source>
        <dbReference type="PROSITE-ProRule" id="PRU00091"/>
    </source>
</evidence>
<keyword evidence="9" id="KW-1185">Reference proteome</keyword>
<dbReference type="GO" id="GO:0005770">
    <property type="term" value="C:late endosome"/>
    <property type="evidence" value="ECO:0007669"/>
    <property type="project" value="TreeGrafter"/>
</dbReference>
<dbReference type="Gene3D" id="3.30.40.10">
    <property type="entry name" value="Zinc/RING finger domain, C3HC4 (zinc finger)"/>
    <property type="match status" value="1"/>
</dbReference>
<comment type="caution">
    <text evidence="8">The sequence shown here is derived from an EMBL/GenBank/DDBJ whole genome shotgun (WGS) entry which is preliminary data.</text>
</comment>
<feature type="coiled-coil region" evidence="5">
    <location>
        <begin position="2"/>
        <end position="208"/>
    </location>
</feature>
<keyword evidence="5" id="KW-0175">Coiled coil</keyword>
<dbReference type="AlphaFoldDB" id="A0A8J5CQM3"/>
<feature type="coiled-coil region" evidence="5">
    <location>
        <begin position="317"/>
        <end position="358"/>
    </location>
</feature>
<keyword evidence="3" id="KW-0862">Zinc</keyword>